<protein>
    <submittedName>
        <fullName evidence="2">Uncharacterized protein</fullName>
    </submittedName>
</protein>
<evidence type="ECO:0000313" key="2">
    <source>
        <dbReference type="EMBL" id="CAF4649286.1"/>
    </source>
</evidence>
<accession>A0A8S2ZR52</accession>
<evidence type="ECO:0000313" key="4">
    <source>
        <dbReference type="Proteomes" id="UP000681720"/>
    </source>
</evidence>
<organism evidence="2 4">
    <name type="scientific">Rotaria magnacalcarata</name>
    <dbReference type="NCBI Taxonomy" id="392030"/>
    <lineage>
        <taxon>Eukaryota</taxon>
        <taxon>Metazoa</taxon>
        <taxon>Spiralia</taxon>
        <taxon>Gnathifera</taxon>
        <taxon>Rotifera</taxon>
        <taxon>Eurotatoria</taxon>
        <taxon>Bdelloidea</taxon>
        <taxon>Philodinida</taxon>
        <taxon>Philodinidae</taxon>
        <taxon>Rotaria</taxon>
    </lineage>
</organism>
<dbReference type="EMBL" id="CAJOBJ010153032">
    <property type="protein sequence ID" value="CAF4814465.1"/>
    <property type="molecule type" value="Genomic_DNA"/>
</dbReference>
<feature type="region of interest" description="Disordered" evidence="1">
    <location>
        <begin position="1"/>
        <end position="24"/>
    </location>
</feature>
<comment type="caution">
    <text evidence="2">The sequence shown here is derived from an EMBL/GenBank/DDBJ whole genome shotgun (WGS) entry which is preliminary data.</text>
</comment>
<dbReference type="EMBL" id="CAJOBJ010114975">
    <property type="protein sequence ID" value="CAF4649286.1"/>
    <property type="molecule type" value="Genomic_DNA"/>
</dbReference>
<sequence length="24" mass="2624">MNKIVGFEPIPGTTLDDEQSHTPP</sequence>
<name>A0A8S2ZR52_9BILA</name>
<dbReference type="Proteomes" id="UP000681720">
    <property type="component" value="Unassembled WGS sequence"/>
</dbReference>
<dbReference type="AlphaFoldDB" id="A0A8S2ZR52"/>
<feature type="non-terminal residue" evidence="2">
    <location>
        <position position="1"/>
    </location>
</feature>
<reference evidence="2" key="1">
    <citation type="submission" date="2021-02" db="EMBL/GenBank/DDBJ databases">
        <authorList>
            <person name="Nowell W R."/>
        </authorList>
    </citation>
    <scope>NUCLEOTIDE SEQUENCE</scope>
</reference>
<proteinExistence type="predicted"/>
<evidence type="ECO:0000256" key="1">
    <source>
        <dbReference type="SAM" id="MobiDB-lite"/>
    </source>
</evidence>
<evidence type="ECO:0000313" key="3">
    <source>
        <dbReference type="EMBL" id="CAF4814465.1"/>
    </source>
</evidence>
<gene>
    <name evidence="2" type="ORF">GIL414_LOCUS40984</name>
    <name evidence="3" type="ORF">GIL414_LOCUS47724</name>
</gene>